<dbReference type="Gene3D" id="1.10.10.10">
    <property type="entry name" value="Winged helix-like DNA-binding domain superfamily/Winged helix DNA-binding domain"/>
    <property type="match status" value="1"/>
</dbReference>
<dbReference type="CDD" id="cd05466">
    <property type="entry name" value="PBP2_LTTR_substrate"/>
    <property type="match status" value="1"/>
</dbReference>
<dbReference type="InterPro" id="IPR000847">
    <property type="entry name" value="LysR_HTH_N"/>
</dbReference>
<dbReference type="HOGENOM" id="CLU_039613_6_2_9"/>
<dbReference type="InterPro" id="IPR005119">
    <property type="entry name" value="LysR_subst-bd"/>
</dbReference>
<reference evidence="6 7" key="1">
    <citation type="journal article" date="2013" name="Environ. Microbiol.">
        <title>Chloride and organic osmolytes: a hybrid strategy to cope with elevated salinities by the moderately halophilic, chloride-dependent bacterium Halobacillus halophilus.</title>
        <authorList>
            <person name="Saum S.H."/>
            <person name="Pfeiffer F."/>
            <person name="Palm P."/>
            <person name="Rampp M."/>
            <person name="Schuster S.C."/>
            <person name="Muller V."/>
            <person name="Oesterhelt D."/>
        </authorList>
    </citation>
    <scope>NUCLEOTIDE SEQUENCE [LARGE SCALE GENOMIC DNA]</scope>
    <source>
        <strain evidence="7">ATCC 35676 / DSM 2266 / JCM 20832 / KCTC 3685 / LMG 17431 / NBRC 102448 / NCIMB 2269</strain>
    </source>
</reference>
<feature type="domain" description="HTH lysR-type" evidence="5">
    <location>
        <begin position="1"/>
        <end position="58"/>
    </location>
</feature>
<dbReference type="Pfam" id="PF03466">
    <property type="entry name" value="LysR_substrate"/>
    <property type="match status" value="1"/>
</dbReference>
<organism evidence="6 7">
    <name type="scientific">Halobacillus halophilus (strain ATCC 35676 / DSM 2266 / JCM 20832 / KCTC 3685 / LMG 17431 / NBRC 102448 / NCIMB 2269)</name>
    <name type="common">Sporosarcina halophila</name>
    <dbReference type="NCBI Taxonomy" id="866895"/>
    <lineage>
        <taxon>Bacteria</taxon>
        <taxon>Bacillati</taxon>
        <taxon>Bacillota</taxon>
        <taxon>Bacilli</taxon>
        <taxon>Bacillales</taxon>
        <taxon>Bacillaceae</taxon>
        <taxon>Halobacillus</taxon>
    </lineage>
</organism>
<gene>
    <name evidence="6" type="ordered locus">HBHAL_2381</name>
</gene>
<dbReference type="STRING" id="866895.HBHAL_2381"/>
<dbReference type="PATRIC" id="fig|866895.3.peg.1388"/>
<dbReference type="Pfam" id="PF00126">
    <property type="entry name" value="HTH_1"/>
    <property type="match status" value="1"/>
</dbReference>
<dbReference type="AlphaFoldDB" id="I0JKQ7"/>
<sequence>MDIKQLRYFRTVAEEGQVTKAAKKLHMAQPPLSQQIKLIEEELDLKLFDRHGRKLELTSAGEVLYQKAGQILNELEETIVEVKETHEGITGTLQIGSNKSCFSSLTGPLNQMRQQYPQLTYQLREGDTYFLAECIRRREIEMAVVRLPIERDEFELIPLSPEPYVLVTPAYWDVFPADTAEVEVEDLKGIPLMLLHRISGMGQFELIVDECRKHGFDPNVICECPDPTMLLSLVANGMGASIVPRSTLEAFFFSNIKSYEFRNADIEAEAAIIWHKDRYLTKASRRLLRLFEVNKTSLENPVIDHLFTVDKN</sequence>
<keyword evidence="4" id="KW-0804">Transcription</keyword>
<evidence type="ECO:0000256" key="1">
    <source>
        <dbReference type="ARBA" id="ARBA00009437"/>
    </source>
</evidence>
<dbReference type="InterPro" id="IPR050950">
    <property type="entry name" value="HTH-type_LysR_regulators"/>
</dbReference>
<dbReference type="SUPFAM" id="SSF53850">
    <property type="entry name" value="Periplasmic binding protein-like II"/>
    <property type="match status" value="1"/>
</dbReference>
<dbReference type="GO" id="GO:0003700">
    <property type="term" value="F:DNA-binding transcription factor activity"/>
    <property type="evidence" value="ECO:0007669"/>
    <property type="project" value="InterPro"/>
</dbReference>
<dbReference type="Gene3D" id="3.40.190.290">
    <property type="match status" value="1"/>
</dbReference>
<dbReference type="GO" id="GO:0003677">
    <property type="term" value="F:DNA binding"/>
    <property type="evidence" value="ECO:0007669"/>
    <property type="project" value="UniProtKB-KW"/>
</dbReference>
<keyword evidence="7" id="KW-1185">Reference proteome</keyword>
<keyword evidence="3" id="KW-0238">DNA-binding</keyword>
<evidence type="ECO:0000256" key="2">
    <source>
        <dbReference type="ARBA" id="ARBA00023015"/>
    </source>
</evidence>
<dbReference type="InterPro" id="IPR036390">
    <property type="entry name" value="WH_DNA-bd_sf"/>
</dbReference>
<accession>I0JKQ7</accession>
<evidence type="ECO:0000313" key="6">
    <source>
        <dbReference type="EMBL" id="CCG44726.1"/>
    </source>
</evidence>
<dbReference type="SUPFAM" id="SSF46785">
    <property type="entry name" value="Winged helix' DNA-binding domain"/>
    <property type="match status" value="1"/>
</dbReference>
<dbReference type="GO" id="GO:0005829">
    <property type="term" value="C:cytosol"/>
    <property type="evidence" value="ECO:0007669"/>
    <property type="project" value="TreeGrafter"/>
</dbReference>
<evidence type="ECO:0000256" key="4">
    <source>
        <dbReference type="ARBA" id="ARBA00023163"/>
    </source>
</evidence>
<dbReference type="FunFam" id="1.10.10.10:FF:000001">
    <property type="entry name" value="LysR family transcriptional regulator"/>
    <property type="match status" value="1"/>
</dbReference>
<name>I0JKQ7_HALH3</name>
<protein>
    <submittedName>
        <fullName evidence="6">LysR family transcription regulator</fullName>
    </submittedName>
</protein>
<comment type="similarity">
    <text evidence="1">Belongs to the LysR transcriptional regulatory family.</text>
</comment>
<dbReference type="InterPro" id="IPR036388">
    <property type="entry name" value="WH-like_DNA-bd_sf"/>
</dbReference>
<dbReference type="PANTHER" id="PTHR30419">
    <property type="entry name" value="HTH-TYPE TRANSCRIPTIONAL REGULATOR YBHD"/>
    <property type="match status" value="1"/>
</dbReference>
<evidence type="ECO:0000259" key="5">
    <source>
        <dbReference type="PROSITE" id="PS50931"/>
    </source>
</evidence>
<evidence type="ECO:0000313" key="7">
    <source>
        <dbReference type="Proteomes" id="UP000007397"/>
    </source>
</evidence>
<dbReference type="PRINTS" id="PR00039">
    <property type="entry name" value="HTHLYSR"/>
</dbReference>
<dbReference type="PANTHER" id="PTHR30419:SF28">
    <property type="entry name" value="HTH-TYPE TRANSCRIPTIONAL REGULATOR BSDA"/>
    <property type="match status" value="1"/>
</dbReference>
<dbReference type="PROSITE" id="PS50931">
    <property type="entry name" value="HTH_LYSR"/>
    <property type="match status" value="1"/>
</dbReference>
<dbReference type="EMBL" id="HE717023">
    <property type="protein sequence ID" value="CCG44726.1"/>
    <property type="molecule type" value="Genomic_DNA"/>
</dbReference>
<dbReference type="KEGG" id="hhd:HBHAL_2381"/>
<evidence type="ECO:0000256" key="3">
    <source>
        <dbReference type="ARBA" id="ARBA00023125"/>
    </source>
</evidence>
<proteinExistence type="inferred from homology"/>
<dbReference type="eggNOG" id="COG0583">
    <property type="taxonomic scope" value="Bacteria"/>
</dbReference>
<keyword evidence="2" id="KW-0805">Transcription regulation</keyword>
<dbReference type="RefSeq" id="WP_014642628.1">
    <property type="nucleotide sequence ID" value="NC_017668.1"/>
</dbReference>
<dbReference type="Proteomes" id="UP000007397">
    <property type="component" value="Chromosome"/>
</dbReference>